<proteinExistence type="predicted"/>
<gene>
    <name evidence="1" type="ORF">LACBIDRAFT_329722</name>
</gene>
<protein>
    <submittedName>
        <fullName evidence="1">Predicted protein</fullName>
    </submittedName>
</protein>
<accession>B0DJ08</accession>
<organism evidence="2">
    <name type="scientific">Laccaria bicolor (strain S238N-H82 / ATCC MYA-4686)</name>
    <name type="common">Bicoloured deceiver</name>
    <name type="synonym">Laccaria laccata var. bicolor</name>
    <dbReference type="NCBI Taxonomy" id="486041"/>
    <lineage>
        <taxon>Eukaryota</taxon>
        <taxon>Fungi</taxon>
        <taxon>Dikarya</taxon>
        <taxon>Basidiomycota</taxon>
        <taxon>Agaricomycotina</taxon>
        <taxon>Agaricomycetes</taxon>
        <taxon>Agaricomycetidae</taxon>
        <taxon>Agaricales</taxon>
        <taxon>Agaricineae</taxon>
        <taxon>Hydnangiaceae</taxon>
        <taxon>Laccaria</taxon>
    </lineage>
</organism>
<reference evidence="1 2" key="1">
    <citation type="journal article" date="2008" name="Nature">
        <title>The genome of Laccaria bicolor provides insights into mycorrhizal symbiosis.</title>
        <authorList>
            <person name="Martin F."/>
            <person name="Aerts A."/>
            <person name="Ahren D."/>
            <person name="Brun A."/>
            <person name="Danchin E.G.J."/>
            <person name="Duchaussoy F."/>
            <person name="Gibon J."/>
            <person name="Kohler A."/>
            <person name="Lindquist E."/>
            <person name="Pereda V."/>
            <person name="Salamov A."/>
            <person name="Shapiro H.J."/>
            <person name="Wuyts J."/>
            <person name="Blaudez D."/>
            <person name="Buee M."/>
            <person name="Brokstein P."/>
            <person name="Canbaeck B."/>
            <person name="Cohen D."/>
            <person name="Courty P.E."/>
            <person name="Coutinho P.M."/>
            <person name="Delaruelle C."/>
            <person name="Detter J.C."/>
            <person name="Deveau A."/>
            <person name="DiFazio S."/>
            <person name="Duplessis S."/>
            <person name="Fraissinet-Tachet L."/>
            <person name="Lucic E."/>
            <person name="Frey-Klett P."/>
            <person name="Fourrey C."/>
            <person name="Feussner I."/>
            <person name="Gay G."/>
            <person name="Grimwood J."/>
            <person name="Hoegger P.J."/>
            <person name="Jain P."/>
            <person name="Kilaru S."/>
            <person name="Labbe J."/>
            <person name="Lin Y.C."/>
            <person name="Legue V."/>
            <person name="Le Tacon F."/>
            <person name="Marmeisse R."/>
            <person name="Melayah D."/>
            <person name="Montanini B."/>
            <person name="Muratet M."/>
            <person name="Nehls U."/>
            <person name="Niculita-Hirzel H."/>
            <person name="Oudot-Le Secq M.P."/>
            <person name="Peter M."/>
            <person name="Quesneville H."/>
            <person name="Rajashekar B."/>
            <person name="Reich M."/>
            <person name="Rouhier N."/>
            <person name="Schmutz J."/>
            <person name="Yin T."/>
            <person name="Chalot M."/>
            <person name="Henrissat B."/>
            <person name="Kuees U."/>
            <person name="Lucas S."/>
            <person name="Van de Peer Y."/>
            <person name="Podila G.K."/>
            <person name="Polle A."/>
            <person name="Pukkila P.J."/>
            <person name="Richardson P.M."/>
            <person name="Rouze P."/>
            <person name="Sanders I.R."/>
            <person name="Stajich J.E."/>
            <person name="Tunlid A."/>
            <person name="Tuskan G."/>
            <person name="Grigoriev I.V."/>
        </authorList>
    </citation>
    <scope>NUCLEOTIDE SEQUENCE [LARGE SCALE GENOMIC DNA]</scope>
    <source>
        <strain evidence="2">S238N-H82 / ATCC MYA-4686</strain>
    </source>
</reference>
<sequence>MPNYRLQDLKVPDSHICFLTRQEWISGIFDHTLAALLNGTANDHGDNIKEGAADGGAAGGAFTQALLPTFKSSDADKPTYTSLFKRTDKIPSQNPQCERLNQNRIIFDSRAPTTGRTTAGEAEDLLLFAPLDGKLLALYETLAMAFDILDPHLAEHGLTRMPHPVENNLAARFYWHLNCEVKDALVNIYTYIECMTLKPTSDYDSSGNAILKPTGDNLLQLVVIDVVASDRTMYGYKITNNSARVLHIYSFYFDNSNFSFGNFKIILTTT</sequence>
<keyword evidence="2" id="KW-1185">Reference proteome</keyword>
<dbReference type="Proteomes" id="UP000001194">
    <property type="component" value="Unassembled WGS sequence"/>
</dbReference>
<dbReference type="GeneID" id="6079511"/>
<dbReference type="HOGENOM" id="CLU_1030834_0_0_1"/>
<name>B0DJ08_LACBS</name>
<dbReference type="AlphaFoldDB" id="B0DJ08"/>
<evidence type="ECO:0000313" key="2">
    <source>
        <dbReference type="Proteomes" id="UP000001194"/>
    </source>
</evidence>
<dbReference type="EMBL" id="DS547113">
    <property type="protein sequence ID" value="EDR05436.1"/>
    <property type="molecule type" value="Genomic_DNA"/>
</dbReference>
<dbReference type="OrthoDB" id="3223806at2759"/>
<dbReference type="InParanoid" id="B0DJ08"/>
<dbReference type="RefSeq" id="XP_001883994.1">
    <property type="nucleotide sequence ID" value="XM_001883959.1"/>
</dbReference>
<evidence type="ECO:0000313" key="1">
    <source>
        <dbReference type="EMBL" id="EDR05436.1"/>
    </source>
</evidence>
<dbReference type="KEGG" id="lbc:LACBIDRAFT_329722"/>